<dbReference type="GO" id="GO:0005634">
    <property type="term" value="C:nucleus"/>
    <property type="evidence" value="ECO:0007669"/>
    <property type="project" value="UniProtKB-SubCell"/>
</dbReference>
<keyword evidence="6" id="KW-0175">Coiled coil</keyword>
<feature type="coiled-coil region" evidence="6">
    <location>
        <begin position="83"/>
        <end position="138"/>
    </location>
</feature>
<keyword evidence="3" id="KW-0238">DNA-binding</keyword>
<gene>
    <name evidence="8" type="ORF">Ccrd_001576</name>
</gene>
<evidence type="ECO:0000259" key="7">
    <source>
        <dbReference type="PROSITE" id="PS50217"/>
    </source>
</evidence>
<protein>
    <submittedName>
        <fullName evidence="8">Basic-leucine zipper domain-containing protein</fullName>
    </submittedName>
</protein>
<dbReference type="PANTHER" id="PTHR46324">
    <property type="entry name" value="BASIC LEUCINE ZIPPER 43-RELATED"/>
    <property type="match status" value="1"/>
</dbReference>
<dbReference type="SUPFAM" id="SSF57959">
    <property type="entry name" value="Leucine zipper domain"/>
    <property type="match status" value="1"/>
</dbReference>
<keyword evidence="4" id="KW-0804">Transcription</keyword>
<organism evidence="8 9">
    <name type="scientific">Cynara cardunculus var. scolymus</name>
    <name type="common">Globe artichoke</name>
    <name type="synonym">Cynara scolymus</name>
    <dbReference type="NCBI Taxonomy" id="59895"/>
    <lineage>
        <taxon>Eukaryota</taxon>
        <taxon>Viridiplantae</taxon>
        <taxon>Streptophyta</taxon>
        <taxon>Embryophyta</taxon>
        <taxon>Tracheophyta</taxon>
        <taxon>Spermatophyta</taxon>
        <taxon>Magnoliopsida</taxon>
        <taxon>eudicotyledons</taxon>
        <taxon>Gunneridae</taxon>
        <taxon>Pentapetalae</taxon>
        <taxon>asterids</taxon>
        <taxon>campanulids</taxon>
        <taxon>Asterales</taxon>
        <taxon>Asteraceae</taxon>
        <taxon>Carduoideae</taxon>
        <taxon>Cardueae</taxon>
        <taxon>Carduinae</taxon>
        <taxon>Cynara</taxon>
    </lineage>
</organism>
<evidence type="ECO:0000313" key="9">
    <source>
        <dbReference type="Proteomes" id="UP000243975"/>
    </source>
</evidence>
<feature type="domain" description="BZIP" evidence="7">
    <location>
        <begin position="72"/>
        <end position="135"/>
    </location>
</feature>
<dbReference type="GO" id="GO:0003677">
    <property type="term" value="F:DNA binding"/>
    <property type="evidence" value="ECO:0007669"/>
    <property type="project" value="UniProtKB-KW"/>
</dbReference>
<dbReference type="PROSITE" id="PS00036">
    <property type="entry name" value="BZIP_BASIC"/>
    <property type="match status" value="1"/>
</dbReference>
<keyword evidence="9" id="KW-1185">Reference proteome</keyword>
<evidence type="ECO:0000256" key="4">
    <source>
        <dbReference type="ARBA" id="ARBA00023163"/>
    </source>
</evidence>
<dbReference type="STRING" id="59895.A0A118JX27"/>
<dbReference type="InterPro" id="IPR004827">
    <property type="entry name" value="bZIP"/>
</dbReference>
<proteinExistence type="predicted"/>
<dbReference type="Pfam" id="PF00170">
    <property type="entry name" value="bZIP_1"/>
    <property type="match status" value="1"/>
</dbReference>
<dbReference type="Proteomes" id="UP000243975">
    <property type="component" value="Unassembled WGS sequence"/>
</dbReference>
<evidence type="ECO:0000313" key="8">
    <source>
        <dbReference type="EMBL" id="KVH96339.1"/>
    </source>
</evidence>
<keyword evidence="5" id="KW-0539">Nucleus</keyword>
<dbReference type="FunFam" id="1.20.5.170:FF:000020">
    <property type="entry name" value="BZIP transcription factor"/>
    <property type="match status" value="1"/>
</dbReference>
<evidence type="ECO:0000256" key="1">
    <source>
        <dbReference type="ARBA" id="ARBA00004123"/>
    </source>
</evidence>
<dbReference type="PROSITE" id="PS50217">
    <property type="entry name" value="BZIP"/>
    <property type="match status" value="1"/>
</dbReference>
<dbReference type="PANTHER" id="PTHR46324:SF26">
    <property type="entry name" value="OS02G0728001 PROTEIN"/>
    <property type="match status" value="1"/>
</dbReference>
<comment type="subcellular location">
    <subcellularLocation>
        <location evidence="1">Nucleus</location>
    </subcellularLocation>
</comment>
<dbReference type="EMBL" id="LEKV01004330">
    <property type="protein sequence ID" value="KVH96339.1"/>
    <property type="molecule type" value="Genomic_DNA"/>
</dbReference>
<evidence type="ECO:0000256" key="6">
    <source>
        <dbReference type="SAM" id="Coils"/>
    </source>
</evidence>
<evidence type="ECO:0000256" key="2">
    <source>
        <dbReference type="ARBA" id="ARBA00023015"/>
    </source>
</evidence>
<dbReference type="Gene3D" id="1.20.5.170">
    <property type="match status" value="1"/>
</dbReference>
<dbReference type="AlphaFoldDB" id="A0A118JX27"/>
<dbReference type="InterPro" id="IPR044521">
    <property type="entry name" value="AtbZIP8/43"/>
</dbReference>
<reference evidence="8 9" key="1">
    <citation type="journal article" date="2016" name="Sci. Rep.">
        <title>The genome sequence of the outbreeding globe artichoke constructed de novo incorporating a phase-aware low-pass sequencing strategy of F1 progeny.</title>
        <authorList>
            <person name="Scaglione D."/>
            <person name="Reyes-Chin-Wo S."/>
            <person name="Acquadro A."/>
            <person name="Froenicke L."/>
            <person name="Portis E."/>
            <person name="Beitel C."/>
            <person name="Tirone M."/>
            <person name="Mauro R."/>
            <person name="Lo Monaco A."/>
            <person name="Mauromicale G."/>
            <person name="Faccioli P."/>
            <person name="Cattivelli L."/>
            <person name="Rieseberg L."/>
            <person name="Michelmore R."/>
            <person name="Lanteri S."/>
        </authorList>
    </citation>
    <scope>NUCLEOTIDE SEQUENCE [LARGE SCALE GENOMIC DNA]</scope>
    <source>
        <strain evidence="8">2C</strain>
    </source>
</reference>
<name>A0A118JX27_CYNCS</name>
<evidence type="ECO:0000256" key="5">
    <source>
        <dbReference type="ARBA" id="ARBA00023242"/>
    </source>
</evidence>
<sequence length="160" mass="18530">MTMSPQMPQFQCMAPEENPSAFSTFSIQDPISVLHMSNLFTNIPDYFSAYPSSLSNNSTSDEADDQQMDMINERKRRRMISNRESARRSRVRKQRQLNELLSQLVRLRTDNHSLVEQLNHLAESHKRAVEENAQLTEESTDIRRMLDEIQLANASTNMLP</sequence>
<dbReference type="Gramene" id="KVH96339">
    <property type="protein sequence ID" value="KVH96339"/>
    <property type="gene ID" value="Ccrd_001576"/>
</dbReference>
<dbReference type="GO" id="GO:0046983">
    <property type="term" value="F:protein dimerization activity"/>
    <property type="evidence" value="ECO:0007669"/>
    <property type="project" value="UniProtKB-ARBA"/>
</dbReference>
<comment type="caution">
    <text evidence="8">The sequence shown here is derived from an EMBL/GenBank/DDBJ whole genome shotgun (WGS) entry which is preliminary data.</text>
</comment>
<dbReference type="SMART" id="SM00338">
    <property type="entry name" value="BRLZ"/>
    <property type="match status" value="1"/>
</dbReference>
<dbReference type="InterPro" id="IPR046347">
    <property type="entry name" value="bZIP_sf"/>
</dbReference>
<evidence type="ECO:0000256" key="3">
    <source>
        <dbReference type="ARBA" id="ARBA00023125"/>
    </source>
</evidence>
<dbReference type="CDD" id="cd14702">
    <property type="entry name" value="bZIP_plant_GBF1"/>
    <property type="match status" value="1"/>
</dbReference>
<accession>A0A118JX27</accession>
<dbReference type="OMA" id="QQTNIIC"/>
<dbReference type="InterPro" id="IPR045314">
    <property type="entry name" value="bZIP_plant_GBF1"/>
</dbReference>
<keyword evidence="2" id="KW-0805">Transcription regulation</keyword>
<dbReference type="GO" id="GO:0003700">
    <property type="term" value="F:DNA-binding transcription factor activity"/>
    <property type="evidence" value="ECO:0007669"/>
    <property type="project" value="InterPro"/>
</dbReference>